<dbReference type="Pfam" id="PF02623">
    <property type="entry name" value="FliW"/>
    <property type="match status" value="1"/>
</dbReference>
<evidence type="ECO:0000313" key="5">
    <source>
        <dbReference type="Proteomes" id="UP000198520"/>
    </source>
</evidence>
<evidence type="ECO:0000256" key="3">
    <source>
        <dbReference type="ARBA" id="ARBA00022845"/>
    </source>
</evidence>
<keyword evidence="5" id="KW-1185">Reference proteome</keyword>
<name>A0A1I2GRS5_9MICO</name>
<gene>
    <name evidence="4" type="ORF">SAMN04488035_1909</name>
</gene>
<keyword evidence="4" id="KW-0966">Cell projection</keyword>
<reference evidence="5" key="1">
    <citation type="submission" date="2016-10" db="EMBL/GenBank/DDBJ databases">
        <authorList>
            <person name="Varghese N."/>
            <person name="Submissions S."/>
        </authorList>
    </citation>
    <scope>NUCLEOTIDE SEQUENCE [LARGE SCALE GENOMIC DNA]</scope>
    <source>
        <strain evidence="5">DSM 19083</strain>
    </source>
</reference>
<evidence type="ECO:0000313" key="4">
    <source>
        <dbReference type="EMBL" id="SFF19527.1"/>
    </source>
</evidence>
<dbReference type="InterPro" id="IPR024046">
    <property type="entry name" value="Flagellar_assmbl_FliW_dom_sf"/>
</dbReference>
<keyword evidence="1" id="KW-0963">Cytoplasm</keyword>
<dbReference type="PANTHER" id="PTHR39190">
    <property type="entry name" value="FLAGELLAR ASSEMBLY FACTOR FLIW"/>
    <property type="match status" value="1"/>
</dbReference>
<protein>
    <submittedName>
        <fullName evidence="4">Flagellar assembly factor FliW</fullName>
    </submittedName>
</protein>
<dbReference type="PANTHER" id="PTHR39190:SF1">
    <property type="entry name" value="FLAGELLAR ASSEMBLY FACTOR FLIW"/>
    <property type="match status" value="1"/>
</dbReference>
<dbReference type="GO" id="GO:0006417">
    <property type="term" value="P:regulation of translation"/>
    <property type="evidence" value="ECO:0007669"/>
    <property type="project" value="UniProtKB-KW"/>
</dbReference>
<dbReference type="InterPro" id="IPR003775">
    <property type="entry name" value="Flagellar_assembly_factor_FliW"/>
</dbReference>
<keyword evidence="4" id="KW-0282">Flagellum</keyword>
<dbReference type="RefSeq" id="WP_177191338.1">
    <property type="nucleotide sequence ID" value="NZ_BNAN01000003.1"/>
</dbReference>
<dbReference type="Proteomes" id="UP000198520">
    <property type="component" value="Unassembled WGS sequence"/>
</dbReference>
<proteinExistence type="predicted"/>
<dbReference type="GO" id="GO:0044780">
    <property type="term" value="P:bacterial-type flagellum assembly"/>
    <property type="evidence" value="ECO:0007669"/>
    <property type="project" value="InterPro"/>
</dbReference>
<keyword evidence="3" id="KW-0810">Translation regulation</keyword>
<evidence type="ECO:0000256" key="1">
    <source>
        <dbReference type="ARBA" id="ARBA00022490"/>
    </source>
</evidence>
<keyword evidence="2" id="KW-1005">Bacterial flagellum biogenesis</keyword>
<organism evidence="4 5">
    <name type="scientific">Flavimobilis marinus</name>
    <dbReference type="NCBI Taxonomy" id="285351"/>
    <lineage>
        <taxon>Bacteria</taxon>
        <taxon>Bacillati</taxon>
        <taxon>Actinomycetota</taxon>
        <taxon>Actinomycetes</taxon>
        <taxon>Micrococcales</taxon>
        <taxon>Jonesiaceae</taxon>
        <taxon>Flavimobilis</taxon>
    </lineage>
</organism>
<sequence>MTAVLIDPTTQGAVPENAVTFVDALPGLPADVRHFHLEPLDTAGHLFALRSTQTTTRLFLLQPGPYFADYVPAPSAEVMATLGLDTDPDATAFLVVVNPGDDVSAATANLVAPIILNTRTREAVQTVLDDAWPLRAPLAHP</sequence>
<keyword evidence="4" id="KW-0969">Cilium</keyword>
<dbReference type="SUPFAM" id="SSF141457">
    <property type="entry name" value="BH3618-like"/>
    <property type="match status" value="1"/>
</dbReference>
<dbReference type="EMBL" id="FONZ01000003">
    <property type="protein sequence ID" value="SFF19527.1"/>
    <property type="molecule type" value="Genomic_DNA"/>
</dbReference>
<dbReference type="Gene3D" id="2.30.290.10">
    <property type="entry name" value="BH3618-like"/>
    <property type="match status" value="1"/>
</dbReference>
<evidence type="ECO:0000256" key="2">
    <source>
        <dbReference type="ARBA" id="ARBA00022795"/>
    </source>
</evidence>
<dbReference type="STRING" id="285351.SAMN04488035_1909"/>
<accession>A0A1I2GRS5</accession>
<dbReference type="AlphaFoldDB" id="A0A1I2GRS5"/>